<accession>A0A819MSJ2</accession>
<proteinExistence type="predicted"/>
<dbReference type="Proteomes" id="UP000663881">
    <property type="component" value="Unassembled WGS sequence"/>
</dbReference>
<sequence>MPISSGFSQDPNPDLSYY</sequence>
<dbReference type="EMBL" id="CAJOAY010002845">
    <property type="protein sequence ID" value="CAF3983959.1"/>
    <property type="molecule type" value="Genomic_DNA"/>
</dbReference>
<dbReference type="AlphaFoldDB" id="A0A819MSJ2"/>
<comment type="caution">
    <text evidence="1">The sequence shown here is derived from an EMBL/GenBank/DDBJ whole genome shotgun (WGS) entry which is preliminary data.</text>
</comment>
<gene>
    <name evidence="1" type="ORF">OKA104_LOCUS28824</name>
</gene>
<name>A0A819MSJ2_9BILA</name>
<organism evidence="1 2">
    <name type="scientific">Adineta steineri</name>
    <dbReference type="NCBI Taxonomy" id="433720"/>
    <lineage>
        <taxon>Eukaryota</taxon>
        <taxon>Metazoa</taxon>
        <taxon>Spiralia</taxon>
        <taxon>Gnathifera</taxon>
        <taxon>Rotifera</taxon>
        <taxon>Eurotatoria</taxon>
        <taxon>Bdelloidea</taxon>
        <taxon>Adinetida</taxon>
        <taxon>Adinetidae</taxon>
        <taxon>Adineta</taxon>
    </lineage>
</organism>
<reference evidence="1" key="1">
    <citation type="submission" date="2021-02" db="EMBL/GenBank/DDBJ databases">
        <authorList>
            <person name="Nowell W R."/>
        </authorList>
    </citation>
    <scope>NUCLEOTIDE SEQUENCE</scope>
</reference>
<evidence type="ECO:0000313" key="1">
    <source>
        <dbReference type="EMBL" id="CAF3983959.1"/>
    </source>
</evidence>
<feature type="non-terminal residue" evidence="1">
    <location>
        <position position="18"/>
    </location>
</feature>
<protein>
    <submittedName>
        <fullName evidence="1">Uncharacterized protein</fullName>
    </submittedName>
</protein>
<evidence type="ECO:0000313" key="2">
    <source>
        <dbReference type="Proteomes" id="UP000663881"/>
    </source>
</evidence>